<sequence>MGVYIGQLPPAEIARLKAELAETLIANFCYPRFFDHRKQALCTRPVDRAKRQEVWLYLSSFDFTTWGRLDLMSVDLQHQVERLFIQFVQRNRSFFGEQGRRRMADIRMLINTCASSVVQNLRLHISGQKQLNPPFGSPRPVVSWSAPSLSGKVEPGWEQIAASTMQLQQQLQELRGEPSRSAPPAQTSARGTRSGALRAENASAAAGIYAEFKNKGPAEQEYGQAASTLAEALPPTPHVRPRPAANAPGRPAAAVVPAQPTQAPQQGRRPSEPLSQPVARADAPAATRPETSRRSGPLASPTIPPSDTWRNNNNIRGDVPPASSGTQARRPSTSLPDPRARVEVSQSVQPEAAQVFEPVEPYQPQASNGARHNRGGSTAPAYGAIESMQTSSMSPVRPEDFTAFRNPSTLEERENDYVAPVAVKPAQPSPTRSTAPAPIASNLPAESRESNALAVGDDDIAIFEQMRQQLVVWLRIEVITSGQEIDSQGPVQLIELLRQQGRIDETRLQVVSTLLNLANQVIKTGQVSLMDYKQALMFHLMHTRR</sequence>
<feature type="compositionally biased region" description="Polar residues" evidence="1">
    <location>
        <begin position="323"/>
        <end position="335"/>
    </location>
</feature>
<dbReference type="EMBL" id="BNJG01000001">
    <property type="protein sequence ID" value="GHO52147.1"/>
    <property type="molecule type" value="Genomic_DNA"/>
</dbReference>
<dbReference type="RefSeq" id="WP_201369085.1">
    <property type="nucleotide sequence ID" value="NZ_BNJG01000001.1"/>
</dbReference>
<proteinExistence type="predicted"/>
<reference evidence="2 3" key="1">
    <citation type="journal article" date="2021" name="Int. J. Syst. Evol. Microbiol.">
        <title>Reticulibacter mediterranei gen. nov., sp. nov., within the new family Reticulibacteraceae fam. nov., and Ktedonospora formicarum gen. nov., sp. nov., Ktedonobacter robiniae sp. nov., Dictyobacter formicarum sp. nov. and Dictyobacter arantiisoli sp. nov., belonging to the class Ktedonobacteria.</title>
        <authorList>
            <person name="Yabe S."/>
            <person name="Zheng Y."/>
            <person name="Wang C.M."/>
            <person name="Sakai Y."/>
            <person name="Abe K."/>
            <person name="Yokota A."/>
            <person name="Donadio S."/>
            <person name="Cavaletti L."/>
            <person name="Monciardini P."/>
        </authorList>
    </citation>
    <scope>NUCLEOTIDE SEQUENCE [LARGE SCALE GENOMIC DNA]</scope>
    <source>
        <strain evidence="2 3">SOSP1-30</strain>
    </source>
</reference>
<gene>
    <name evidence="2" type="ORF">KSB_06220</name>
</gene>
<accession>A0ABQ3UHF6</accession>
<keyword evidence="3" id="KW-1185">Reference proteome</keyword>
<feature type="region of interest" description="Disordered" evidence="1">
    <location>
        <begin position="233"/>
        <end position="340"/>
    </location>
</feature>
<feature type="compositionally biased region" description="Low complexity" evidence="1">
    <location>
        <begin position="242"/>
        <end position="268"/>
    </location>
</feature>
<protein>
    <submittedName>
        <fullName evidence="2">Uncharacterized protein</fullName>
    </submittedName>
</protein>
<evidence type="ECO:0000313" key="3">
    <source>
        <dbReference type="Proteomes" id="UP000654345"/>
    </source>
</evidence>
<feature type="region of interest" description="Disordered" evidence="1">
    <location>
        <begin position="424"/>
        <end position="450"/>
    </location>
</feature>
<evidence type="ECO:0000313" key="2">
    <source>
        <dbReference type="EMBL" id="GHO52147.1"/>
    </source>
</evidence>
<dbReference type="Proteomes" id="UP000654345">
    <property type="component" value="Unassembled WGS sequence"/>
</dbReference>
<organism evidence="2 3">
    <name type="scientific">Ktedonobacter robiniae</name>
    <dbReference type="NCBI Taxonomy" id="2778365"/>
    <lineage>
        <taxon>Bacteria</taxon>
        <taxon>Bacillati</taxon>
        <taxon>Chloroflexota</taxon>
        <taxon>Ktedonobacteria</taxon>
        <taxon>Ktedonobacterales</taxon>
        <taxon>Ktedonobacteraceae</taxon>
        <taxon>Ktedonobacter</taxon>
    </lineage>
</organism>
<evidence type="ECO:0000256" key="1">
    <source>
        <dbReference type="SAM" id="MobiDB-lite"/>
    </source>
</evidence>
<comment type="caution">
    <text evidence="2">The sequence shown here is derived from an EMBL/GenBank/DDBJ whole genome shotgun (WGS) entry which is preliminary data.</text>
</comment>
<name>A0ABQ3UHF6_9CHLR</name>
<feature type="region of interest" description="Disordered" evidence="1">
    <location>
        <begin position="168"/>
        <end position="197"/>
    </location>
</feature>